<name>A0ABU4RAK1_9FLAO</name>
<reference evidence="1 2" key="1">
    <citation type="submission" date="2023-11" db="EMBL/GenBank/DDBJ databases">
        <title>Unpublished Manusciprt.</title>
        <authorList>
            <person name="Saticioglu I.B."/>
            <person name="Ay H."/>
            <person name="Ajmi N."/>
            <person name="Altun S."/>
            <person name="Duman M."/>
        </authorList>
    </citation>
    <scope>NUCLEOTIDE SEQUENCE [LARGE SCALE GENOMIC DNA]</scope>
    <source>
        <strain evidence="1 2">Fl-318</strain>
    </source>
</reference>
<dbReference type="Proteomes" id="UP001273350">
    <property type="component" value="Unassembled WGS sequence"/>
</dbReference>
<sequence>MLKKITIFFFFIIQLNAQDGNQNVVSSELNTSGTSYLVKDYPQGVYPTFDDLLQKKGINMGDAIERRPIVGYQKNSLAKDVVADQVYFYFKRDSVRVSNYAAISYNGSLYIQQRLIKKLASKKDKNQEGNDLNSYHRVISDGKFWYFEGPYANMWSKAFAYGTGGAVGMVVGSNLNKLKGIVFNVEKKEFNFIRDCEGLNLLIEEYKGTKIECSDKEVGILVVRENIDKIIK</sequence>
<evidence type="ECO:0000313" key="2">
    <source>
        <dbReference type="Proteomes" id="UP001273350"/>
    </source>
</evidence>
<evidence type="ECO:0008006" key="3">
    <source>
        <dbReference type="Google" id="ProtNLM"/>
    </source>
</evidence>
<proteinExistence type="predicted"/>
<dbReference type="RefSeq" id="WP_047779285.1">
    <property type="nucleotide sequence ID" value="NZ_CP087134.1"/>
</dbReference>
<keyword evidence="2" id="KW-1185">Reference proteome</keyword>
<comment type="caution">
    <text evidence="1">The sequence shown here is derived from an EMBL/GenBank/DDBJ whole genome shotgun (WGS) entry which is preliminary data.</text>
</comment>
<dbReference type="EMBL" id="JAWXVI010000005">
    <property type="protein sequence ID" value="MDX6189617.1"/>
    <property type="molecule type" value="Genomic_DNA"/>
</dbReference>
<gene>
    <name evidence="1" type="ORF">SGQ83_09670</name>
</gene>
<evidence type="ECO:0000313" key="1">
    <source>
        <dbReference type="EMBL" id="MDX6189617.1"/>
    </source>
</evidence>
<accession>A0ABU4RAK1</accession>
<organism evidence="1 2">
    <name type="scientific">Flavobacterium cupriresistens</name>
    <dbReference type="NCBI Taxonomy" id="2893885"/>
    <lineage>
        <taxon>Bacteria</taxon>
        <taxon>Pseudomonadati</taxon>
        <taxon>Bacteroidota</taxon>
        <taxon>Flavobacteriia</taxon>
        <taxon>Flavobacteriales</taxon>
        <taxon>Flavobacteriaceae</taxon>
        <taxon>Flavobacterium</taxon>
    </lineage>
</organism>
<protein>
    <recommendedName>
        <fullName evidence="3">GLPGLI family protein</fullName>
    </recommendedName>
</protein>